<dbReference type="InterPro" id="IPR017907">
    <property type="entry name" value="Znf_RING_CS"/>
</dbReference>
<dbReference type="Proteomes" id="UP000053342">
    <property type="component" value="Unassembled WGS sequence"/>
</dbReference>
<dbReference type="Pfam" id="PF01734">
    <property type="entry name" value="Patatin"/>
    <property type="match status" value="1"/>
</dbReference>
<feature type="short sequence motif" description="DGA/G" evidence="6">
    <location>
        <begin position="705"/>
        <end position="707"/>
    </location>
</feature>
<evidence type="ECO:0000313" key="11">
    <source>
        <dbReference type="Proteomes" id="UP000053342"/>
    </source>
</evidence>
<feature type="active site" description="Proton acceptor" evidence="6">
    <location>
        <position position="705"/>
    </location>
</feature>
<accession>A0A0D2D398</accession>
<keyword evidence="1" id="KW-0479">Metal-binding</keyword>
<evidence type="ECO:0000256" key="6">
    <source>
        <dbReference type="PROSITE-ProRule" id="PRU01161"/>
    </source>
</evidence>
<reference evidence="10 11" key="1">
    <citation type="submission" date="2015-01" db="EMBL/GenBank/DDBJ databases">
        <title>The Genome Sequence of Exophiala oligosperma CBS72588.</title>
        <authorList>
            <consortium name="The Broad Institute Genomics Platform"/>
            <person name="Cuomo C."/>
            <person name="de Hoog S."/>
            <person name="Gorbushina A."/>
            <person name="Stielow B."/>
            <person name="Teixiera M."/>
            <person name="Abouelleil A."/>
            <person name="Chapman S.B."/>
            <person name="Priest M."/>
            <person name="Young S.K."/>
            <person name="Wortman J."/>
            <person name="Nusbaum C."/>
            <person name="Birren B."/>
        </authorList>
    </citation>
    <scope>NUCLEOTIDE SEQUENCE [LARGE SCALE GENOMIC DNA]</scope>
    <source>
        <strain evidence="10 11">CBS 72588</strain>
    </source>
</reference>
<dbReference type="AlphaFoldDB" id="A0A0D2D398"/>
<gene>
    <name evidence="10" type="ORF">PV06_11051</name>
</gene>
<evidence type="ECO:0000256" key="1">
    <source>
        <dbReference type="ARBA" id="ARBA00022723"/>
    </source>
</evidence>
<keyword evidence="4 6" id="KW-0443">Lipid metabolism</keyword>
<keyword evidence="6" id="KW-0378">Hydrolase</keyword>
<dbReference type="PANTHER" id="PTHR24185:SF8">
    <property type="entry name" value="PNPLA DOMAIN-CONTAINING PROTEIN"/>
    <property type="match status" value="1"/>
</dbReference>
<feature type="short sequence motif" description="GXSXG" evidence="6">
    <location>
        <begin position="536"/>
        <end position="540"/>
    </location>
</feature>
<keyword evidence="3" id="KW-0862">Zinc</keyword>
<evidence type="ECO:0000256" key="2">
    <source>
        <dbReference type="ARBA" id="ARBA00022771"/>
    </source>
</evidence>
<dbReference type="PROSITE" id="PS51635">
    <property type="entry name" value="PNPLA"/>
    <property type="match status" value="1"/>
</dbReference>
<name>A0A0D2D398_9EURO</name>
<dbReference type="InterPro" id="IPR016035">
    <property type="entry name" value="Acyl_Trfase/lysoPLipase"/>
</dbReference>
<evidence type="ECO:0000256" key="3">
    <source>
        <dbReference type="ARBA" id="ARBA00022833"/>
    </source>
</evidence>
<dbReference type="InterPro" id="IPR013083">
    <property type="entry name" value="Znf_RING/FYVE/PHD"/>
</dbReference>
<dbReference type="InterPro" id="IPR001841">
    <property type="entry name" value="Znf_RING"/>
</dbReference>
<sequence>MARCYHSEWLNLRIERNEIILSISDRLQTLINDTPGPDLQQPSLLVFVGHTAKSLALRSLSVDQNRQRSAGRRKRGGGVHLQPANCNVFRDFPVLLADGDLPYRDNMKRSSAQCHETRQLILPRVRGGVQDRTLEDAADHLYSRLLGAFADVFCFFSTDIGGFGPVVRRLASWLENGKPTTLPNTTYPRMVVVMETADPGMQSDKEAEEVLLGELRQETTKNSYELVSALEVVTVPHGGQDCRRLEEYLVRALDQVRRQKIAARTLFSGRHLSAFFKYATDHFGRTTMEPFDFVQASRLQNPVTPDLGSHLSNFLKQIKSPEELTDFAVPMIASSLLLDHYPPGMHAFNPEHVFQTLYKDACYQVGRSGALMYDSSAKLLLPSGFVQAVSDQLRKCFEDFVRGAGTTSKTIHSNNLKSFKLRWKRMRSDDLCFVCLRRTPENNLPCGHAICENCVRVFGREDENERWVFGIQRCFLCDMVFRDVTVKLKPDTAGVNVLTIDGGGIKGVVPLLFLQVLQDRLGLPIPIQDNFDMAFGTSSGGLIVLALFISGWTVDDCANLFESFATRAFRPRWITHVPILSRIPVLSHIFHFLVSYLADGLYPAHNLEGALKDVFGSDVGILDYSHATAIGAKVGIPVTTVQETEPCLFTNYNGMGPRPQDSGYRIIRSQDGKKRIRLWEIAMCGSAAPWYFPAKRIQEVGSFQDGALWRNNPVDLPLWEIPVVWPPIRKPNVVISLGTGSSGPHLPTSHSSRLRAIWREGFLSRSYRAFLELLNGQKIAQAFKNGRRTELDGRYFRFNVKLDKEVDLDDTVKMRELAKNAREQFCRSVDVDVVARCLVATRFYFELESKPRRMKGKYSGSGYIFCRLSRNSPGFGELLGQLSKRAAKFIVDGHWTSESIDDRSFFDRAGHFRRRVEFETKDTLSVLLQEGSSHPQHISGSPYAVRDLMDMQGLNCDFGTPDHRKRKEREENEGEGQARKRRRVR</sequence>
<dbReference type="GO" id="GO:0019369">
    <property type="term" value="P:arachidonate metabolic process"/>
    <property type="evidence" value="ECO:0007669"/>
    <property type="project" value="TreeGrafter"/>
</dbReference>
<feature type="short sequence motif" description="GXGXXG" evidence="6">
    <location>
        <begin position="502"/>
        <end position="507"/>
    </location>
</feature>
<feature type="domain" description="RING-type" evidence="8">
    <location>
        <begin position="432"/>
        <end position="478"/>
    </location>
</feature>
<dbReference type="SUPFAM" id="SSF52151">
    <property type="entry name" value="FabD/lysophospholipase-like"/>
    <property type="match status" value="1"/>
</dbReference>
<proteinExistence type="predicted"/>
<dbReference type="Gene3D" id="3.40.1090.10">
    <property type="entry name" value="Cytosolic phospholipase A2 catalytic domain"/>
    <property type="match status" value="1"/>
</dbReference>
<dbReference type="GO" id="GO:0046486">
    <property type="term" value="P:glycerolipid metabolic process"/>
    <property type="evidence" value="ECO:0007669"/>
    <property type="project" value="UniProtKB-ARBA"/>
</dbReference>
<dbReference type="STRING" id="215243.A0A0D2D398"/>
<keyword evidence="2 5" id="KW-0863">Zinc-finger</keyword>
<evidence type="ECO:0000256" key="4">
    <source>
        <dbReference type="ARBA" id="ARBA00023098"/>
    </source>
</evidence>
<feature type="region of interest" description="Disordered" evidence="7">
    <location>
        <begin position="956"/>
        <end position="985"/>
    </location>
</feature>
<dbReference type="GO" id="GO:0008270">
    <property type="term" value="F:zinc ion binding"/>
    <property type="evidence" value="ECO:0007669"/>
    <property type="project" value="UniProtKB-KW"/>
</dbReference>
<dbReference type="PROSITE" id="PS50089">
    <property type="entry name" value="ZF_RING_2"/>
    <property type="match status" value="1"/>
</dbReference>
<dbReference type="InterPro" id="IPR002641">
    <property type="entry name" value="PNPLA_dom"/>
</dbReference>
<keyword evidence="11" id="KW-1185">Reference proteome</keyword>
<dbReference type="OrthoDB" id="4145609at2759"/>
<dbReference type="CDD" id="cd07199">
    <property type="entry name" value="Pat17_PNPLA8_PNPLA9_like"/>
    <property type="match status" value="1"/>
</dbReference>
<dbReference type="GO" id="GO:0016042">
    <property type="term" value="P:lipid catabolic process"/>
    <property type="evidence" value="ECO:0007669"/>
    <property type="project" value="UniProtKB-UniRule"/>
</dbReference>
<evidence type="ECO:0008006" key="12">
    <source>
        <dbReference type="Google" id="ProtNLM"/>
    </source>
</evidence>
<dbReference type="PROSITE" id="PS00518">
    <property type="entry name" value="ZF_RING_1"/>
    <property type="match status" value="1"/>
</dbReference>
<dbReference type="Gene3D" id="3.30.40.10">
    <property type="entry name" value="Zinc/RING finger domain, C3HC4 (zinc finger)"/>
    <property type="match status" value="1"/>
</dbReference>
<dbReference type="GO" id="GO:0016020">
    <property type="term" value="C:membrane"/>
    <property type="evidence" value="ECO:0007669"/>
    <property type="project" value="TreeGrafter"/>
</dbReference>
<dbReference type="VEuPathDB" id="FungiDB:PV06_11051"/>
<dbReference type="GeneID" id="27363125"/>
<dbReference type="EMBL" id="KN847349">
    <property type="protein sequence ID" value="KIW36755.1"/>
    <property type="molecule type" value="Genomic_DNA"/>
</dbReference>
<dbReference type="RefSeq" id="XP_016256971.1">
    <property type="nucleotide sequence ID" value="XM_016412658.1"/>
</dbReference>
<dbReference type="PANTHER" id="PTHR24185">
    <property type="entry name" value="CALCIUM-INDEPENDENT PHOSPHOLIPASE A2-GAMMA"/>
    <property type="match status" value="1"/>
</dbReference>
<evidence type="ECO:0000259" key="9">
    <source>
        <dbReference type="PROSITE" id="PS51635"/>
    </source>
</evidence>
<feature type="domain" description="PNPLA" evidence="9">
    <location>
        <begin position="498"/>
        <end position="718"/>
    </location>
</feature>
<feature type="active site" description="Nucleophile" evidence="6">
    <location>
        <position position="538"/>
    </location>
</feature>
<protein>
    <recommendedName>
        <fullName evidence="12">PNPLA domain-containing protein</fullName>
    </recommendedName>
</protein>
<keyword evidence="6" id="KW-0442">Lipid degradation</keyword>
<evidence type="ECO:0000256" key="7">
    <source>
        <dbReference type="SAM" id="MobiDB-lite"/>
    </source>
</evidence>
<evidence type="ECO:0000256" key="5">
    <source>
        <dbReference type="PROSITE-ProRule" id="PRU00175"/>
    </source>
</evidence>
<dbReference type="HOGENOM" id="CLU_003059_1_1_1"/>
<dbReference type="GO" id="GO:0047499">
    <property type="term" value="F:calcium-independent phospholipase A2 activity"/>
    <property type="evidence" value="ECO:0007669"/>
    <property type="project" value="TreeGrafter"/>
</dbReference>
<organism evidence="10 11">
    <name type="scientific">Exophiala oligosperma</name>
    <dbReference type="NCBI Taxonomy" id="215243"/>
    <lineage>
        <taxon>Eukaryota</taxon>
        <taxon>Fungi</taxon>
        <taxon>Dikarya</taxon>
        <taxon>Ascomycota</taxon>
        <taxon>Pezizomycotina</taxon>
        <taxon>Eurotiomycetes</taxon>
        <taxon>Chaetothyriomycetidae</taxon>
        <taxon>Chaetothyriales</taxon>
        <taxon>Herpotrichiellaceae</taxon>
        <taxon>Exophiala</taxon>
    </lineage>
</organism>
<evidence type="ECO:0000313" key="10">
    <source>
        <dbReference type="EMBL" id="KIW36755.1"/>
    </source>
</evidence>
<evidence type="ECO:0000259" key="8">
    <source>
        <dbReference type="PROSITE" id="PS50089"/>
    </source>
</evidence>